<dbReference type="Pfam" id="PF00652">
    <property type="entry name" value="Ricin_B_lectin"/>
    <property type="match status" value="1"/>
</dbReference>
<dbReference type="SUPFAM" id="SSF50370">
    <property type="entry name" value="Ricin B-like lectins"/>
    <property type="match status" value="1"/>
</dbReference>
<keyword evidence="1" id="KW-0732">Signal</keyword>
<evidence type="ECO:0000256" key="1">
    <source>
        <dbReference type="SAM" id="SignalP"/>
    </source>
</evidence>
<evidence type="ECO:0000313" key="3">
    <source>
        <dbReference type="EMBL" id="ODN95796.1"/>
    </source>
</evidence>
<comment type="caution">
    <text evidence="3">The sequence shown here is derived from an EMBL/GenBank/DDBJ whole genome shotgun (WGS) entry which is preliminary data.</text>
</comment>
<dbReference type="Gene3D" id="2.80.10.50">
    <property type="match status" value="1"/>
</dbReference>
<proteinExistence type="predicted"/>
<evidence type="ECO:0000259" key="2">
    <source>
        <dbReference type="Pfam" id="PF00652"/>
    </source>
</evidence>
<keyword evidence="4" id="KW-1185">Reference proteome</keyword>
<dbReference type="EMBL" id="AWGH01000012">
    <property type="protein sequence ID" value="ODN95796.1"/>
    <property type="molecule type" value="Genomic_DNA"/>
</dbReference>
<feature type="signal peptide" evidence="1">
    <location>
        <begin position="1"/>
        <end position="20"/>
    </location>
</feature>
<gene>
    <name evidence="3" type="ORF">L198_04414</name>
</gene>
<dbReference type="GeneID" id="30193627"/>
<dbReference type="CDD" id="cd00161">
    <property type="entry name" value="beta-trefoil_Ricin-like"/>
    <property type="match status" value="1"/>
</dbReference>
<dbReference type="OrthoDB" id="6770063at2759"/>
<feature type="domain" description="Ricin B lectin" evidence="2">
    <location>
        <begin position="36"/>
        <end position="159"/>
    </location>
</feature>
<evidence type="ECO:0000313" key="4">
    <source>
        <dbReference type="Proteomes" id="UP000094819"/>
    </source>
</evidence>
<dbReference type="InterPro" id="IPR000772">
    <property type="entry name" value="Ricin_B_lectin"/>
</dbReference>
<dbReference type="InterPro" id="IPR035992">
    <property type="entry name" value="Ricin_B-like_lectins"/>
</dbReference>
<name>A0A1E3J6S4_9TREE</name>
<accession>A0A1E3J6S4</accession>
<reference evidence="3 4" key="1">
    <citation type="submission" date="2016-06" db="EMBL/GenBank/DDBJ databases">
        <title>Evolution of pathogenesis and genome organization in the Tremellales.</title>
        <authorList>
            <person name="Cuomo C."/>
            <person name="Litvintseva A."/>
            <person name="Heitman J."/>
            <person name="Chen Y."/>
            <person name="Sun S."/>
            <person name="Springer D."/>
            <person name="Dromer F."/>
            <person name="Young S."/>
            <person name="Zeng Q."/>
            <person name="Chapman S."/>
            <person name="Gujja S."/>
            <person name="Saif S."/>
            <person name="Birren B."/>
        </authorList>
    </citation>
    <scope>NUCLEOTIDE SEQUENCE [LARGE SCALE GENOMIC DNA]</scope>
    <source>
        <strain evidence="3 4">CBS 7118</strain>
    </source>
</reference>
<dbReference type="AlphaFoldDB" id="A0A1E3J6S4"/>
<sequence>MLFNVASILSFLALTSLTSAFPLPNEPRGLAKRATNMRIKSYRDGTCLTGAGGKWGIGTAITTGLCSEAPTWTINDNGSGSIILEPSNTTPQLALDAGTGTDNNEGVKLWTSYPGLFQQTWYYTDDNRIAITGGDQCLDQGDDGPQTYQCTTDNTNQIWYLELNQNATDPLTGYPITAAA</sequence>
<dbReference type="Proteomes" id="UP000094819">
    <property type="component" value="Unassembled WGS sequence"/>
</dbReference>
<feature type="chain" id="PRO_5009130169" description="Ricin B lectin domain-containing protein" evidence="1">
    <location>
        <begin position="21"/>
        <end position="180"/>
    </location>
</feature>
<protein>
    <recommendedName>
        <fullName evidence="2">Ricin B lectin domain-containing protein</fullName>
    </recommendedName>
</protein>
<organism evidence="3 4">
    <name type="scientific">Cryptococcus wingfieldii CBS 7118</name>
    <dbReference type="NCBI Taxonomy" id="1295528"/>
    <lineage>
        <taxon>Eukaryota</taxon>
        <taxon>Fungi</taxon>
        <taxon>Dikarya</taxon>
        <taxon>Basidiomycota</taxon>
        <taxon>Agaricomycotina</taxon>
        <taxon>Tremellomycetes</taxon>
        <taxon>Tremellales</taxon>
        <taxon>Cryptococcaceae</taxon>
        <taxon>Cryptococcus</taxon>
    </lineage>
</organism>
<dbReference type="PROSITE" id="PS50231">
    <property type="entry name" value="RICIN_B_LECTIN"/>
    <property type="match status" value="1"/>
</dbReference>
<dbReference type="RefSeq" id="XP_019031461.1">
    <property type="nucleotide sequence ID" value="XM_019176533.1"/>
</dbReference>